<protein>
    <submittedName>
        <fullName evidence="2">INVERT_DEFENSINS domain-containing protein</fullName>
    </submittedName>
</protein>
<dbReference type="Proteomes" id="UP000095286">
    <property type="component" value="Unplaced"/>
</dbReference>
<organism evidence="1 2">
    <name type="scientific">Rhabditophanes sp. KR3021</name>
    <dbReference type="NCBI Taxonomy" id="114890"/>
    <lineage>
        <taxon>Eukaryota</taxon>
        <taxon>Metazoa</taxon>
        <taxon>Ecdysozoa</taxon>
        <taxon>Nematoda</taxon>
        <taxon>Chromadorea</taxon>
        <taxon>Rhabditida</taxon>
        <taxon>Tylenchina</taxon>
        <taxon>Panagrolaimomorpha</taxon>
        <taxon>Strongyloidoidea</taxon>
        <taxon>Alloionematidae</taxon>
        <taxon>Rhabditophanes</taxon>
    </lineage>
</organism>
<evidence type="ECO:0000313" key="1">
    <source>
        <dbReference type="Proteomes" id="UP000095286"/>
    </source>
</evidence>
<evidence type="ECO:0000313" key="2">
    <source>
        <dbReference type="WBParaSite" id="RSKR_0000692900.1"/>
    </source>
</evidence>
<reference evidence="2" key="1">
    <citation type="submission" date="2016-11" db="UniProtKB">
        <authorList>
            <consortium name="WormBaseParasite"/>
        </authorList>
    </citation>
    <scope>IDENTIFICATION</scope>
    <source>
        <strain evidence="2">KR3021</strain>
    </source>
</reference>
<accession>A0AC35U2W4</accession>
<name>A0AC35U2W4_9BILA</name>
<sequence length="70" mass="7443">MKFTIISILFAIILYLAYTVPVEGLCANAGRGCHDTGCRLHGGACNSACQCVQRQGMSGMYSQCIGFGSF</sequence>
<proteinExistence type="predicted"/>
<dbReference type="WBParaSite" id="RSKR_0000692900.1">
    <property type="protein sequence ID" value="RSKR_0000692900.1"/>
    <property type="gene ID" value="RSKR_0000692900"/>
</dbReference>